<dbReference type="KEGG" id="hir:HETIRDRAFT_469272"/>
<feature type="region of interest" description="Disordered" evidence="2">
    <location>
        <begin position="1"/>
        <end position="76"/>
    </location>
</feature>
<feature type="compositionally biased region" description="Low complexity" evidence="2">
    <location>
        <begin position="7"/>
        <end position="18"/>
    </location>
</feature>
<feature type="compositionally biased region" description="Polar residues" evidence="2">
    <location>
        <begin position="218"/>
        <end position="228"/>
    </location>
</feature>
<dbReference type="OrthoDB" id="2121319at2759"/>
<dbReference type="AlphaFoldDB" id="W4KQM1"/>
<protein>
    <submittedName>
        <fullName evidence="3">Uncharacterized protein</fullName>
    </submittedName>
</protein>
<dbReference type="Proteomes" id="UP000030671">
    <property type="component" value="Unassembled WGS sequence"/>
</dbReference>
<feature type="region of interest" description="Disordered" evidence="2">
    <location>
        <begin position="298"/>
        <end position="406"/>
    </location>
</feature>
<organism evidence="3 4">
    <name type="scientific">Heterobasidion irregulare (strain TC 32-1)</name>
    <dbReference type="NCBI Taxonomy" id="747525"/>
    <lineage>
        <taxon>Eukaryota</taxon>
        <taxon>Fungi</taxon>
        <taxon>Dikarya</taxon>
        <taxon>Basidiomycota</taxon>
        <taxon>Agaricomycotina</taxon>
        <taxon>Agaricomycetes</taxon>
        <taxon>Russulales</taxon>
        <taxon>Bondarzewiaceae</taxon>
        <taxon>Heterobasidion</taxon>
        <taxon>Heterobasidion annosum species complex</taxon>
    </lineage>
</organism>
<feature type="compositionally biased region" description="Acidic residues" evidence="2">
    <location>
        <begin position="309"/>
        <end position="323"/>
    </location>
</feature>
<evidence type="ECO:0000313" key="3">
    <source>
        <dbReference type="EMBL" id="ETW87336.1"/>
    </source>
</evidence>
<dbReference type="eggNOG" id="ENOG502S22A">
    <property type="taxonomic scope" value="Eukaryota"/>
</dbReference>
<evidence type="ECO:0000313" key="4">
    <source>
        <dbReference type="Proteomes" id="UP000030671"/>
    </source>
</evidence>
<feature type="compositionally biased region" description="Low complexity" evidence="2">
    <location>
        <begin position="324"/>
        <end position="333"/>
    </location>
</feature>
<reference evidence="3 4" key="1">
    <citation type="journal article" date="2012" name="New Phytol.">
        <title>Insight into trade-off between wood decay and parasitism from the genome of a fungal forest pathogen.</title>
        <authorList>
            <person name="Olson A."/>
            <person name="Aerts A."/>
            <person name="Asiegbu F."/>
            <person name="Belbahri L."/>
            <person name="Bouzid O."/>
            <person name="Broberg A."/>
            <person name="Canback B."/>
            <person name="Coutinho P.M."/>
            <person name="Cullen D."/>
            <person name="Dalman K."/>
            <person name="Deflorio G."/>
            <person name="van Diepen L.T."/>
            <person name="Dunand C."/>
            <person name="Duplessis S."/>
            <person name="Durling M."/>
            <person name="Gonthier P."/>
            <person name="Grimwood J."/>
            <person name="Fossdal C.G."/>
            <person name="Hansson D."/>
            <person name="Henrissat B."/>
            <person name="Hietala A."/>
            <person name="Himmelstrand K."/>
            <person name="Hoffmeister D."/>
            <person name="Hogberg N."/>
            <person name="James T.Y."/>
            <person name="Karlsson M."/>
            <person name="Kohler A."/>
            <person name="Kues U."/>
            <person name="Lee Y.H."/>
            <person name="Lin Y.C."/>
            <person name="Lind M."/>
            <person name="Lindquist E."/>
            <person name="Lombard V."/>
            <person name="Lucas S."/>
            <person name="Lunden K."/>
            <person name="Morin E."/>
            <person name="Murat C."/>
            <person name="Park J."/>
            <person name="Raffaello T."/>
            <person name="Rouze P."/>
            <person name="Salamov A."/>
            <person name="Schmutz J."/>
            <person name="Solheim H."/>
            <person name="Stahlberg J."/>
            <person name="Velez H."/>
            <person name="de Vries R.P."/>
            <person name="Wiebenga A."/>
            <person name="Woodward S."/>
            <person name="Yakovlev I."/>
            <person name="Garbelotto M."/>
            <person name="Martin F."/>
            <person name="Grigoriev I.V."/>
            <person name="Stenlid J."/>
        </authorList>
    </citation>
    <scope>NUCLEOTIDE SEQUENCE [LARGE SCALE GENOMIC DNA]</scope>
    <source>
        <strain evidence="3 4">TC 32-1</strain>
    </source>
</reference>
<proteinExistence type="predicted"/>
<evidence type="ECO:0000256" key="1">
    <source>
        <dbReference type="SAM" id="Coils"/>
    </source>
</evidence>
<dbReference type="PANTHER" id="PTHR38120">
    <property type="entry name" value="EXPRESSED PROTEIN"/>
    <property type="match status" value="1"/>
</dbReference>
<feature type="compositionally biased region" description="Acidic residues" evidence="2">
    <location>
        <begin position="202"/>
        <end position="215"/>
    </location>
</feature>
<feature type="compositionally biased region" description="Polar residues" evidence="2">
    <location>
        <begin position="657"/>
        <end position="681"/>
    </location>
</feature>
<dbReference type="InParanoid" id="W4KQM1"/>
<feature type="compositionally biased region" description="Acidic residues" evidence="2">
    <location>
        <begin position="348"/>
        <end position="367"/>
    </location>
</feature>
<feature type="region of interest" description="Disordered" evidence="2">
    <location>
        <begin position="747"/>
        <end position="792"/>
    </location>
</feature>
<feature type="coiled-coil region" evidence="1">
    <location>
        <begin position="259"/>
        <end position="289"/>
    </location>
</feature>
<dbReference type="PANTHER" id="PTHR38120:SF1">
    <property type="entry name" value="M PROTEIN, SEROTYPE 2.1"/>
    <property type="match status" value="1"/>
</dbReference>
<feature type="region of interest" description="Disordered" evidence="2">
    <location>
        <begin position="182"/>
        <end position="235"/>
    </location>
</feature>
<feature type="region of interest" description="Disordered" evidence="2">
    <location>
        <begin position="514"/>
        <end position="577"/>
    </location>
</feature>
<feature type="compositionally biased region" description="Low complexity" evidence="2">
    <location>
        <begin position="515"/>
        <end position="531"/>
    </location>
</feature>
<feature type="compositionally biased region" description="Low complexity" evidence="2">
    <location>
        <begin position="699"/>
        <end position="712"/>
    </location>
</feature>
<evidence type="ECO:0000256" key="2">
    <source>
        <dbReference type="SAM" id="MobiDB-lite"/>
    </source>
</evidence>
<dbReference type="RefSeq" id="XP_009541249.1">
    <property type="nucleotide sequence ID" value="XM_009542954.1"/>
</dbReference>
<feature type="compositionally biased region" description="Basic residues" evidence="2">
    <location>
        <begin position="373"/>
        <end position="382"/>
    </location>
</feature>
<feature type="region of interest" description="Disordered" evidence="2">
    <location>
        <begin position="694"/>
        <end position="715"/>
    </location>
</feature>
<sequence length="792" mass="85793">MATARVTPSTSRRSSTSIPSPPPIARGATARSAVTPRVSSSLAASPRRNSIKNPPPPVSNGQTPESLAASLKNETEHKEQLLVQLQDKDQALTALKQENSGIASALNAAETRLAELYSEQSRMEDELSARIEVVEKLRLQVRDLEKEKRDIHRRYNEQTSTFEAERQSFYDNEQHLKSRIQSLSQARKLPPAPRSPSTVADSESEAEWDEEDNNDADQPSTPSQQTRSLAEDSDPAEMTALRLELSTLSTSHNSLQNTVVLLQTQLIDLKRVNNELQEENESYNILLRERTLSGHFNLMRQVGGGSDSPSEDGDDDGDAETDTTGDTGSTKTSARSALDTVDERAEDVLDPEFDQADDGKEVDEDGEPLASPRHGRHGRRRGVSLSLSPGASRGESLADLPITGPGLDLAAELGRAENKDILEGRTIDDRDRSVTKASKRSKKNALESPRKVSHSSDAGGLEPSGSLNDIDALRNEVKSLKDANKALSLYASKIIDRIIAQEGFEHVLAVDYEKSPTTPSMDSKTPTTTTKPQRRASMFSRSASNPPPAPAPVERLTTFDSPPLSANAAAKPTTRNRRSLSFDWRGFSMFGGGNDKKADATANLRPLTLQSGSKPTIIGARKLETTEDEEDRRERERLHATMKLMGIEKPIAPPMQKSYSTPENPSQPFVSSSNQTSPTNSLAASRFSFFRRQSATDIPSGGSSPSGLNGSPITLTQEALVQAEAENSLAALDAQERALSADMAKGYNGGFTEIAPRVKSGSRRSRTSGGGSGSGSTVWSAGMSRHEEEGDE</sequence>
<feature type="region of interest" description="Disordered" evidence="2">
    <location>
        <begin position="418"/>
        <end position="469"/>
    </location>
</feature>
<dbReference type="HOGENOM" id="CLU_021742_0_0_1"/>
<keyword evidence="4" id="KW-1185">Reference proteome</keyword>
<feature type="compositionally biased region" description="Polar residues" evidence="2">
    <location>
        <begin position="37"/>
        <end position="52"/>
    </location>
</feature>
<accession>W4KQM1</accession>
<feature type="region of interest" description="Disordered" evidence="2">
    <location>
        <begin position="652"/>
        <end position="681"/>
    </location>
</feature>
<name>W4KQM1_HETIT</name>
<keyword evidence="1" id="KW-0175">Coiled coil</keyword>
<dbReference type="GeneID" id="20677285"/>
<feature type="compositionally biased region" description="Basic and acidic residues" evidence="2">
    <location>
        <begin position="418"/>
        <end position="434"/>
    </location>
</feature>
<dbReference type="EMBL" id="KI925454">
    <property type="protein sequence ID" value="ETW87336.1"/>
    <property type="molecule type" value="Genomic_DNA"/>
</dbReference>
<gene>
    <name evidence="3" type="ORF">HETIRDRAFT_469272</name>
</gene>